<dbReference type="VEuPathDB" id="VectorBase:CSON004451"/>
<proteinExistence type="predicted"/>
<evidence type="ECO:0000313" key="2">
    <source>
        <dbReference type="EMBL" id="SSX00953.1"/>
    </source>
</evidence>
<feature type="transmembrane region" description="Helical" evidence="1">
    <location>
        <begin position="64"/>
        <end position="86"/>
    </location>
</feature>
<dbReference type="EMBL" id="UFQS01000187">
    <property type="protein sequence ID" value="SSX00953.1"/>
    <property type="molecule type" value="Genomic_DNA"/>
</dbReference>
<evidence type="ECO:0000256" key="1">
    <source>
        <dbReference type="SAM" id="Phobius"/>
    </source>
</evidence>
<protein>
    <submittedName>
        <fullName evidence="2">CSON004451 protein</fullName>
    </submittedName>
</protein>
<dbReference type="SUPFAM" id="SSF51197">
    <property type="entry name" value="Clavaminate synthase-like"/>
    <property type="match status" value="1"/>
</dbReference>
<sequence length="367" mass="42268">MVRITGSNRDKECDRLILEKISSLNSAILRRKDITLEDLEEAYKKSINYQSESFFGLSEGKGVIFTYGVLLMVLLFVATPALVWLFEYILSTRCFIGMGYLTWEMTRPISDCRHCSGLTSPIIFDANITREEFEPYAYSSQPIIVKGAAKHWEAMKSLNYTFLRDIYQRIPGAIESVHDECQFLHFKSNFVTLRDVFEKVKGEEPLEDGNEWYVGWSNCHYQIKALIRQLIPYPPLPFLPEDAELSNTDFIFLGYDHGATMHIDYIPRLMWQAQLRGEKIWSIVPTPECEDLCHSFSFSVEPGDILLLDTRIWYHETHIPKEAALNLFSDPISSSGGGSNLSTFEGQVLSHNPHSFMRVTKYRSNIR</sequence>
<dbReference type="Gene3D" id="2.60.120.650">
    <property type="entry name" value="Cupin"/>
    <property type="match status" value="1"/>
</dbReference>
<gene>
    <name evidence="2" type="primary">CSON004451</name>
</gene>
<accession>A0A336KDM6</accession>
<dbReference type="AlphaFoldDB" id="A0A336KDM6"/>
<evidence type="ECO:0000313" key="3">
    <source>
        <dbReference type="EMBL" id="SSX21333.1"/>
    </source>
</evidence>
<organism evidence="2">
    <name type="scientific">Culicoides sonorensis</name>
    <name type="common">Biting midge</name>
    <dbReference type="NCBI Taxonomy" id="179676"/>
    <lineage>
        <taxon>Eukaryota</taxon>
        <taxon>Metazoa</taxon>
        <taxon>Ecdysozoa</taxon>
        <taxon>Arthropoda</taxon>
        <taxon>Hexapoda</taxon>
        <taxon>Insecta</taxon>
        <taxon>Pterygota</taxon>
        <taxon>Neoptera</taxon>
        <taxon>Endopterygota</taxon>
        <taxon>Diptera</taxon>
        <taxon>Nematocera</taxon>
        <taxon>Chironomoidea</taxon>
        <taxon>Ceratopogonidae</taxon>
        <taxon>Ceratopogoninae</taxon>
        <taxon>Culicoides</taxon>
        <taxon>Monoculicoides</taxon>
    </lineage>
</organism>
<keyword evidence="1" id="KW-1133">Transmembrane helix</keyword>
<keyword evidence="1" id="KW-0812">Transmembrane</keyword>
<reference evidence="3" key="2">
    <citation type="submission" date="2018-07" db="EMBL/GenBank/DDBJ databases">
        <authorList>
            <person name="Quirk P.G."/>
            <person name="Krulwich T.A."/>
        </authorList>
    </citation>
    <scope>NUCLEOTIDE SEQUENCE</scope>
</reference>
<dbReference type="EMBL" id="UFQT01000187">
    <property type="protein sequence ID" value="SSX21333.1"/>
    <property type="molecule type" value="Genomic_DNA"/>
</dbReference>
<reference evidence="2" key="1">
    <citation type="submission" date="2018-04" db="EMBL/GenBank/DDBJ databases">
        <authorList>
            <person name="Go L.Y."/>
            <person name="Mitchell J.A."/>
        </authorList>
    </citation>
    <scope>NUCLEOTIDE SEQUENCE</scope>
    <source>
        <tissue evidence="2">Whole organism</tissue>
    </source>
</reference>
<keyword evidence="1" id="KW-0472">Membrane</keyword>
<name>A0A336KDM6_CULSO</name>